<evidence type="ECO:0000256" key="1">
    <source>
        <dbReference type="ARBA" id="ARBA00022603"/>
    </source>
</evidence>
<dbReference type="GO" id="GO:0008168">
    <property type="term" value="F:methyltransferase activity"/>
    <property type="evidence" value="ECO:0007669"/>
    <property type="project" value="UniProtKB-KW"/>
</dbReference>
<protein>
    <recommendedName>
        <fullName evidence="3">Hcy-binding domain-containing protein</fullName>
    </recommendedName>
</protein>
<evidence type="ECO:0000256" key="2">
    <source>
        <dbReference type="ARBA" id="ARBA00022679"/>
    </source>
</evidence>
<feature type="domain" description="Hcy-binding" evidence="3">
    <location>
        <begin position="35"/>
        <end position="166"/>
    </location>
</feature>
<evidence type="ECO:0000313" key="5">
    <source>
        <dbReference type="Proteomes" id="UP000178449"/>
    </source>
</evidence>
<dbReference type="AlphaFoldDB" id="A0A1F6GER1"/>
<dbReference type="STRING" id="1817772.A2527_03320"/>
<evidence type="ECO:0000313" key="4">
    <source>
        <dbReference type="EMBL" id="OGG96600.1"/>
    </source>
</evidence>
<sequence>MNPILFGDAYWESEIPLKDKSLAQFILEDEVPLLHCFHNQLKLGATLLRTPTRHSTLPDLAKLGLSDKSEALHNIAVSSGKHAIAAGGFDALLAGVLGPHLLVEGEDREAIWERDYAESAIYMIDKGADCMMVEGINDFLMFQAALRGIKKVNQVPVPVSAFFRLGEDRPKMIEKLYYVAELLELEAIGLELRLSEVAALSPDMLPTDLALGIQLLGEPQPLDKKERDQAIVSLLKLNPTLILAGEGMESAQWIELKPRIQELAG</sequence>
<proteinExistence type="predicted"/>
<dbReference type="EMBL" id="MFNE01000010">
    <property type="protein sequence ID" value="OGG96600.1"/>
    <property type="molecule type" value="Genomic_DNA"/>
</dbReference>
<keyword evidence="2" id="KW-0808">Transferase</keyword>
<organism evidence="4 5">
    <name type="scientific">Candidatus Lambdaproteobacteria bacterium RIFOXYD2_FULL_50_16</name>
    <dbReference type="NCBI Taxonomy" id="1817772"/>
    <lineage>
        <taxon>Bacteria</taxon>
        <taxon>Pseudomonadati</taxon>
        <taxon>Pseudomonadota</taxon>
        <taxon>Candidatus Lambdaproteobacteria</taxon>
    </lineage>
</organism>
<dbReference type="InterPro" id="IPR036589">
    <property type="entry name" value="HCY_dom_sf"/>
</dbReference>
<dbReference type="Proteomes" id="UP000178449">
    <property type="component" value="Unassembled WGS sequence"/>
</dbReference>
<name>A0A1F6GER1_9PROT</name>
<dbReference type="InterPro" id="IPR003726">
    <property type="entry name" value="HCY_dom"/>
</dbReference>
<evidence type="ECO:0000259" key="3">
    <source>
        <dbReference type="Pfam" id="PF02574"/>
    </source>
</evidence>
<keyword evidence="1" id="KW-0489">Methyltransferase</keyword>
<gene>
    <name evidence="4" type="ORF">A2527_03320</name>
</gene>
<dbReference type="Gene3D" id="3.20.20.330">
    <property type="entry name" value="Homocysteine-binding-like domain"/>
    <property type="match status" value="1"/>
</dbReference>
<accession>A0A1F6GER1</accession>
<reference evidence="4 5" key="1">
    <citation type="journal article" date="2016" name="Nat. Commun.">
        <title>Thousands of microbial genomes shed light on interconnected biogeochemical processes in an aquifer system.</title>
        <authorList>
            <person name="Anantharaman K."/>
            <person name="Brown C.T."/>
            <person name="Hug L.A."/>
            <person name="Sharon I."/>
            <person name="Castelle C.J."/>
            <person name="Probst A.J."/>
            <person name="Thomas B.C."/>
            <person name="Singh A."/>
            <person name="Wilkins M.J."/>
            <person name="Karaoz U."/>
            <person name="Brodie E.L."/>
            <person name="Williams K.H."/>
            <person name="Hubbard S.S."/>
            <person name="Banfield J.F."/>
        </authorList>
    </citation>
    <scope>NUCLEOTIDE SEQUENCE [LARGE SCALE GENOMIC DNA]</scope>
</reference>
<dbReference type="GO" id="GO:0032259">
    <property type="term" value="P:methylation"/>
    <property type="evidence" value="ECO:0007669"/>
    <property type="project" value="UniProtKB-KW"/>
</dbReference>
<dbReference type="Pfam" id="PF02574">
    <property type="entry name" value="S-methyl_trans"/>
    <property type="match status" value="1"/>
</dbReference>
<comment type="caution">
    <text evidence="4">The sequence shown here is derived from an EMBL/GenBank/DDBJ whole genome shotgun (WGS) entry which is preliminary data.</text>
</comment>
<dbReference type="SUPFAM" id="SSF82282">
    <property type="entry name" value="Homocysteine S-methyltransferase"/>
    <property type="match status" value="1"/>
</dbReference>